<name>A0A067MU81_BOTB1</name>
<evidence type="ECO:0000313" key="2">
    <source>
        <dbReference type="EMBL" id="KDQ18255.1"/>
    </source>
</evidence>
<proteinExistence type="predicted"/>
<dbReference type="Gene3D" id="1.20.1280.50">
    <property type="match status" value="1"/>
</dbReference>
<dbReference type="AlphaFoldDB" id="A0A067MU81"/>
<evidence type="ECO:0000313" key="3">
    <source>
        <dbReference type="Proteomes" id="UP000027195"/>
    </source>
</evidence>
<sequence length="583" mass="65449">MERLILEQKLSSKSLSLLDELIQSLKTSEAETGNRGDSSPYSYIEAERVRFDLATEVLLFEASRARATRNSFSPVNKLPVELLSRILLIGALRDISNSMPLPLSSIAASHVCRRWRQISLSTPLLWTRFHPQLPAELASRAQGLPRDFLILSGSPWDRKDYESTMLNMHSLQIISPAVQNRGPLDLSSYMSFPAPNLTSLQLSGSAYHHKTGYHYTKIQLPSSPFQGQHGNLEGVIIFRCVLKWESSIFVGLRRLDIRGVPDCNGELYEDQLLSILTACPKLEELAVRDYDLAGAAYDLDGPPLTAVALPCLRSLAWDTLLRWAPYHHAWLRALQTILVPDTVELDVRCSTSAYCMDDMLGETRELSDIIAPAHGLYRPFQIILSRCRHLTFGYPDPRHSSYDGQDELPDSISIDAWGNNLALLSRPTDFNEEPTYASSLMLDSIPHLCRNSHIQSLRLCRADLLDFAAFIQVMRALPGLVKIILFEIAPECEDEIFNALADGEWTHHIGEIVLYHSTNSLLPLARSVESCVERTGKACVRRVTLQGCNRADEKAMATLEPLVEVLRVEGEISGRQERGTFLW</sequence>
<dbReference type="Proteomes" id="UP000027195">
    <property type="component" value="Unassembled WGS sequence"/>
</dbReference>
<reference evidence="3" key="1">
    <citation type="journal article" date="2014" name="Proc. Natl. Acad. Sci. U.S.A.">
        <title>Extensive sampling of basidiomycete genomes demonstrates inadequacy of the white-rot/brown-rot paradigm for wood decay fungi.</title>
        <authorList>
            <person name="Riley R."/>
            <person name="Salamov A.A."/>
            <person name="Brown D.W."/>
            <person name="Nagy L.G."/>
            <person name="Floudas D."/>
            <person name="Held B.W."/>
            <person name="Levasseur A."/>
            <person name="Lombard V."/>
            <person name="Morin E."/>
            <person name="Otillar R."/>
            <person name="Lindquist E.A."/>
            <person name="Sun H."/>
            <person name="LaButti K.M."/>
            <person name="Schmutz J."/>
            <person name="Jabbour D."/>
            <person name="Luo H."/>
            <person name="Baker S.E."/>
            <person name="Pisabarro A.G."/>
            <person name="Walton J.D."/>
            <person name="Blanchette R.A."/>
            <person name="Henrissat B."/>
            <person name="Martin F."/>
            <person name="Cullen D."/>
            <person name="Hibbett D.S."/>
            <person name="Grigoriev I.V."/>
        </authorList>
    </citation>
    <scope>NUCLEOTIDE SEQUENCE [LARGE SCALE GENOMIC DNA]</scope>
    <source>
        <strain evidence="3">FD-172 SS1</strain>
    </source>
</reference>
<keyword evidence="3" id="KW-1185">Reference proteome</keyword>
<dbReference type="STRING" id="930990.A0A067MU81"/>
<dbReference type="Pfam" id="PF12937">
    <property type="entry name" value="F-box-like"/>
    <property type="match status" value="1"/>
</dbReference>
<feature type="domain" description="F-box" evidence="1">
    <location>
        <begin position="76"/>
        <end position="130"/>
    </location>
</feature>
<gene>
    <name evidence="2" type="ORF">BOTBODRAFT_171912</name>
</gene>
<dbReference type="InParanoid" id="A0A067MU81"/>
<dbReference type="InterPro" id="IPR001810">
    <property type="entry name" value="F-box_dom"/>
</dbReference>
<dbReference type="SUPFAM" id="SSF81383">
    <property type="entry name" value="F-box domain"/>
    <property type="match status" value="1"/>
</dbReference>
<dbReference type="EMBL" id="KL198022">
    <property type="protein sequence ID" value="KDQ18255.1"/>
    <property type="molecule type" value="Genomic_DNA"/>
</dbReference>
<protein>
    <recommendedName>
        <fullName evidence="1">F-box domain-containing protein</fullName>
    </recommendedName>
</protein>
<evidence type="ECO:0000259" key="1">
    <source>
        <dbReference type="Pfam" id="PF12937"/>
    </source>
</evidence>
<organism evidence="2 3">
    <name type="scientific">Botryobasidium botryosum (strain FD-172 SS1)</name>
    <dbReference type="NCBI Taxonomy" id="930990"/>
    <lineage>
        <taxon>Eukaryota</taxon>
        <taxon>Fungi</taxon>
        <taxon>Dikarya</taxon>
        <taxon>Basidiomycota</taxon>
        <taxon>Agaricomycotina</taxon>
        <taxon>Agaricomycetes</taxon>
        <taxon>Cantharellales</taxon>
        <taxon>Botryobasidiaceae</taxon>
        <taxon>Botryobasidium</taxon>
    </lineage>
</organism>
<dbReference type="OrthoDB" id="3181259at2759"/>
<dbReference type="InterPro" id="IPR036047">
    <property type="entry name" value="F-box-like_dom_sf"/>
</dbReference>
<accession>A0A067MU81</accession>
<dbReference type="HOGENOM" id="CLU_022942_0_0_1"/>